<protein>
    <submittedName>
        <fullName evidence="13">Outer membrane usher protein</fullName>
    </submittedName>
</protein>
<dbReference type="AlphaFoldDB" id="A0A2V4TZP3"/>
<evidence type="ECO:0000256" key="3">
    <source>
        <dbReference type="ARBA" id="ARBA00022448"/>
    </source>
</evidence>
<dbReference type="InterPro" id="IPR037224">
    <property type="entry name" value="PapC_N_sf"/>
</dbReference>
<feature type="signal peptide" evidence="10">
    <location>
        <begin position="1"/>
        <end position="32"/>
    </location>
</feature>
<dbReference type="Pfam" id="PF00577">
    <property type="entry name" value="Usher"/>
    <property type="match status" value="1"/>
</dbReference>
<dbReference type="Gene3D" id="2.60.40.2610">
    <property type="entry name" value="Outer membrane usher protein FimD, plug domain"/>
    <property type="match status" value="1"/>
</dbReference>
<dbReference type="InterPro" id="IPR000015">
    <property type="entry name" value="Fimb_usher"/>
</dbReference>
<evidence type="ECO:0000313" key="14">
    <source>
        <dbReference type="Proteomes" id="UP000247772"/>
    </source>
</evidence>
<dbReference type="FunFam" id="2.60.40.3110:FF:000001">
    <property type="entry name" value="Putative fimbrial outer membrane usher"/>
    <property type="match status" value="1"/>
</dbReference>
<dbReference type="Proteomes" id="UP000247772">
    <property type="component" value="Unassembled WGS sequence"/>
</dbReference>
<gene>
    <name evidence="13" type="ORF">C7410_1607</name>
</gene>
<dbReference type="Gene3D" id="2.60.40.3110">
    <property type="match status" value="1"/>
</dbReference>
<dbReference type="GO" id="GO:0015473">
    <property type="term" value="F:fimbrial usher porin activity"/>
    <property type="evidence" value="ECO:0007669"/>
    <property type="project" value="InterPro"/>
</dbReference>
<accession>A0A2V4TZP3</accession>
<keyword evidence="3 9" id="KW-0813">Transport</keyword>
<evidence type="ECO:0000256" key="5">
    <source>
        <dbReference type="ARBA" id="ARBA00022692"/>
    </source>
</evidence>
<evidence type="ECO:0000256" key="8">
    <source>
        <dbReference type="ARBA" id="ARBA00023237"/>
    </source>
</evidence>
<dbReference type="Pfam" id="PF13953">
    <property type="entry name" value="PapC_C"/>
    <property type="match status" value="1"/>
</dbReference>
<keyword evidence="8 9" id="KW-0998">Cell outer membrane</keyword>
<dbReference type="GO" id="GO:0009279">
    <property type="term" value="C:cell outer membrane"/>
    <property type="evidence" value="ECO:0007669"/>
    <property type="project" value="UniProtKB-SubCell"/>
</dbReference>
<dbReference type="OrthoDB" id="6554712at2"/>
<dbReference type="EMBL" id="QJSQ01000060">
    <property type="protein sequence ID" value="PYE12256.1"/>
    <property type="molecule type" value="Genomic_DNA"/>
</dbReference>
<comment type="similarity">
    <text evidence="2 9">Belongs to the fimbrial export usher family.</text>
</comment>
<evidence type="ECO:0000256" key="2">
    <source>
        <dbReference type="ARBA" id="ARBA00008064"/>
    </source>
</evidence>
<dbReference type="SUPFAM" id="SSF141729">
    <property type="entry name" value="FimD N-terminal domain-like"/>
    <property type="match status" value="1"/>
</dbReference>
<dbReference type="InterPro" id="IPR018030">
    <property type="entry name" value="Fimbrial_membr_usher_CS"/>
</dbReference>
<proteinExistence type="inferred from homology"/>
<comment type="caution">
    <text evidence="13">The sequence shown here is derived from an EMBL/GenBank/DDBJ whole genome shotgun (WGS) entry which is preliminary data.</text>
</comment>
<dbReference type="Gene3D" id="2.60.40.2070">
    <property type="match status" value="1"/>
</dbReference>
<dbReference type="InterPro" id="IPR042186">
    <property type="entry name" value="FimD_plug_dom"/>
</dbReference>
<dbReference type="GO" id="GO:0009297">
    <property type="term" value="P:pilus assembly"/>
    <property type="evidence" value="ECO:0007669"/>
    <property type="project" value="InterPro"/>
</dbReference>
<feature type="chain" id="PRO_5015880523" evidence="10">
    <location>
        <begin position="33"/>
        <end position="872"/>
    </location>
</feature>
<dbReference type="Gene3D" id="3.10.20.410">
    <property type="match status" value="1"/>
</dbReference>
<feature type="domain" description="PapC-like C-terminal" evidence="11">
    <location>
        <begin position="772"/>
        <end position="833"/>
    </location>
</feature>
<evidence type="ECO:0000256" key="10">
    <source>
        <dbReference type="SAM" id="SignalP"/>
    </source>
</evidence>
<evidence type="ECO:0000313" key="13">
    <source>
        <dbReference type="EMBL" id="PYE12256.1"/>
    </source>
</evidence>
<dbReference type="PANTHER" id="PTHR30451">
    <property type="entry name" value="OUTER MEMBRANE USHER PROTEIN"/>
    <property type="match status" value="1"/>
</dbReference>
<evidence type="ECO:0000256" key="7">
    <source>
        <dbReference type="ARBA" id="ARBA00023136"/>
    </source>
</evidence>
<evidence type="ECO:0000256" key="9">
    <source>
        <dbReference type="RuleBase" id="RU003884"/>
    </source>
</evidence>
<dbReference type="PANTHER" id="PTHR30451:SF20">
    <property type="entry name" value="FIMBRIAE USHER"/>
    <property type="match status" value="1"/>
</dbReference>
<evidence type="ECO:0000256" key="1">
    <source>
        <dbReference type="ARBA" id="ARBA00004571"/>
    </source>
</evidence>
<reference evidence="13 14" key="1">
    <citation type="submission" date="2018-06" db="EMBL/GenBank/DDBJ databases">
        <title>Genomic Encyclopedia of Type Strains, Phase IV (KMG-V): Genome sequencing to study the core and pangenomes of soil and plant-associated prokaryotes.</title>
        <authorList>
            <person name="Whitman W."/>
        </authorList>
    </citation>
    <scope>NUCLEOTIDE SEQUENCE [LARGE SCALE GENOMIC DNA]</scope>
    <source>
        <strain evidence="13 14">SRCL-318</strain>
    </source>
</reference>
<evidence type="ECO:0000259" key="12">
    <source>
        <dbReference type="Pfam" id="PF13954"/>
    </source>
</evidence>
<dbReference type="InterPro" id="IPR043142">
    <property type="entry name" value="PapC-like_C_sf"/>
</dbReference>
<organism evidence="13 14">
    <name type="scientific">Paraburkholderia silvatlantica</name>
    <dbReference type="NCBI Taxonomy" id="321895"/>
    <lineage>
        <taxon>Bacteria</taxon>
        <taxon>Pseudomonadati</taxon>
        <taxon>Pseudomonadota</taxon>
        <taxon>Betaproteobacteria</taxon>
        <taxon>Burkholderiales</taxon>
        <taxon>Burkholderiaceae</taxon>
        <taxon>Paraburkholderia</taxon>
    </lineage>
</organism>
<name>A0A2V4TZP3_9BURK</name>
<keyword evidence="9" id="KW-1029">Fimbrium biogenesis</keyword>
<sequence length="872" mass="92295">MRRCQSRTHYKLKLRPLCAVVLACFAAVGAAAAEPGDGIVTFNSVFLRQLGNTGIDLTQFSKGNAALPGDYLADTYVNQAWVGRIRISLKQAQSGRVETCMDRELLEHAGIDLGKLPASALELLEKSSQDSELCVTLPQLVDDATATFDNGEQRLDLSIPQAMLNRRARGYVDPQFWDNGVTSALVQYNSNFYRNSGSFGANTQAYLGLTVGLNVGPWRFRHTGNLNSSTRAGTAYQAVQTSLQRSIVPLKSQFTVGDAFTDGAMFDSVGFRGMSLASDDRMYPESQRGYAPVIRGVARSNALVQVLQNGNVLYETNVAPGPFDIDDLYPTGYGGNLQVVVTEADGTKSTTLVPYAAAPNALRPGLTRYNVTAGQYRSALVDSHPLLFQATVQHGFTNLITGYGGVAYTTGYVAVMAGTALNTPVGAFGIDIAHARTTLGDHSTHSGQSLRISYSKYFAPTDTNVSVAAYQYSSGGYLGLADAIATRSTGYSQNGEVAGARQRNSLQITLNQALPEGWGSVYFTGTGQNYWNKKGAEAQFSAGYNNTFRRISYGVMFGRQYDLTSGHWDNRVMVTASIPLGTKPRSPMLSTNMQRSSRGGENVQTMVSGSLGEDSAFNYGISAGYSNSGTTGSATGGANASYRSPVAAVTANVSTGSGYTQYGAGLSGSVVAYRGGIATSPLTGDTMAVVEAKDAGGARVTTQSGVRIDRWGHALVPGLTPFSRNEIGIDPKGLPVSVEFKSTSQPAVPTAGAVVVTHFETSNPGRSVIFNVTVDGSEPVPFGADVRDESGQSVGTVAQGGHAIVRGLKAATGELVVQWGSEPRQMCRLEYELADAKNTKAATWANVDAICRAAGRPGLPATQASSSSQPLR</sequence>
<keyword evidence="5 9" id="KW-0812">Transmembrane</keyword>
<dbReference type="InterPro" id="IPR025885">
    <property type="entry name" value="PapC_N"/>
</dbReference>
<feature type="domain" description="PapC N-terminal" evidence="12">
    <location>
        <begin position="41"/>
        <end position="191"/>
    </location>
</feature>
<dbReference type="Pfam" id="PF13954">
    <property type="entry name" value="PapC_N"/>
    <property type="match status" value="1"/>
</dbReference>
<dbReference type="PROSITE" id="PS01151">
    <property type="entry name" value="FIMBRIAL_USHER"/>
    <property type="match status" value="1"/>
</dbReference>
<evidence type="ECO:0000259" key="11">
    <source>
        <dbReference type="Pfam" id="PF13953"/>
    </source>
</evidence>
<keyword evidence="6 10" id="KW-0732">Signal</keyword>
<comment type="subcellular location">
    <subcellularLocation>
        <location evidence="1 9">Cell outer membrane</location>
        <topology evidence="1 9">Multi-pass membrane protein</topology>
    </subcellularLocation>
</comment>
<keyword evidence="7 9" id="KW-0472">Membrane</keyword>
<evidence type="ECO:0000256" key="6">
    <source>
        <dbReference type="ARBA" id="ARBA00022729"/>
    </source>
</evidence>
<dbReference type="InterPro" id="IPR025949">
    <property type="entry name" value="PapC-like_C"/>
</dbReference>
<evidence type="ECO:0000256" key="4">
    <source>
        <dbReference type="ARBA" id="ARBA00022452"/>
    </source>
</evidence>
<keyword evidence="4" id="KW-1134">Transmembrane beta strand</keyword>